<keyword evidence="2" id="KW-0805">Transcription regulation</keyword>
<name>A0A086JJH6_TOXGO</name>
<feature type="compositionally biased region" description="Basic and acidic residues" evidence="6">
    <location>
        <begin position="238"/>
        <end position="247"/>
    </location>
</feature>
<keyword evidence="4" id="KW-0804">Transcription</keyword>
<gene>
    <name evidence="8" type="ORF">TGDOM2_280460</name>
</gene>
<protein>
    <submittedName>
        <fullName evidence="8">AP2 domain transcription factor AP2VIIa-2</fullName>
    </submittedName>
</protein>
<reference evidence="8 9" key="1">
    <citation type="submission" date="2014-02" db="EMBL/GenBank/DDBJ databases">
        <authorList>
            <person name="Sibley D."/>
            <person name="Venepally P."/>
            <person name="Karamycheva S."/>
            <person name="Hadjithomas M."/>
            <person name="Khan A."/>
            <person name="Brunk B."/>
            <person name="Roos D."/>
            <person name="Caler E."/>
            <person name="Lorenzi H."/>
        </authorList>
    </citation>
    <scope>NUCLEOTIDE SEQUENCE [LARGE SCALE GENOMIC DNA]</scope>
    <source>
        <strain evidence="8 9">GAB2-2007-GAL-DOM2</strain>
    </source>
</reference>
<feature type="region of interest" description="Disordered" evidence="6">
    <location>
        <begin position="17"/>
        <end position="38"/>
    </location>
</feature>
<evidence type="ECO:0000256" key="3">
    <source>
        <dbReference type="ARBA" id="ARBA00023125"/>
    </source>
</evidence>
<evidence type="ECO:0000313" key="8">
    <source>
        <dbReference type="EMBL" id="KFG32294.1"/>
    </source>
</evidence>
<feature type="compositionally biased region" description="Polar residues" evidence="6">
    <location>
        <begin position="286"/>
        <end position="295"/>
    </location>
</feature>
<comment type="caution">
    <text evidence="8">The sequence shown here is derived from an EMBL/GenBank/DDBJ whole genome shotgun (WGS) entry which is preliminary data.</text>
</comment>
<dbReference type="Pfam" id="PF00847">
    <property type="entry name" value="AP2"/>
    <property type="match status" value="1"/>
</dbReference>
<dbReference type="EMBL" id="AHZU02001440">
    <property type="protein sequence ID" value="KFG32294.1"/>
    <property type="molecule type" value="Genomic_DNA"/>
</dbReference>
<evidence type="ECO:0000259" key="7">
    <source>
        <dbReference type="Pfam" id="PF00847"/>
    </source>
</evidence>
<dbReference type="GO" id="GO:0005634">
    <property type="term" value="C:nucleus"/>
    <property type="evidence" value="ECO:0007669"/>
    <property type="project" value="UniProtKB-SubCell"/>
</dbReference>
<evidence type="ECO:0000256" key="5">
    <source>
        <dbReference type="ARBA" id="ARBA00023242"/>
    </source>
</evidence>
<dbReference type="AlphaFoldDB" id="A0A086JJH6"/>
<feature type="region of interest" description="Disordered" evidence="6">
    <location>
        <begin position="718"/>
        <end position="746"/>
    </location>
</feature>
<comment type="subcellular location">
    <subcellularLocation>
        <location evidence="1">Nucleus</location>
    </subcellularLocation>
</comment>
<feature type="compositionally biased region" description="Polar residues" evidence="6">
    <location>
        <begin position="317"/>
        <end position="336"/>
    </location>
</feature>
<accession>A0A086JJH6</accession>
<evidence type="ECO:0000256" key="4">
    <source>
        <dbReference type="ARBA" id="ARBA00023163"/>
    </source>
</evidence>
<feature type="region of interest" description="Disordered" evidence="6">
    <location>
        <begin position="238"/>
        <end position="360"/>
    </location>
</feature>
<dbReference type="GO" id="GO:0003700">
    <property type="term" value="F:DNA-binding transcription factor activity"/>
    <property type="evidence" value="ECO:0007669"/>
    <property type="project" value="InterPro"/>
</dbReference>
<dbReference type="VEuPathDB" id="ToxoDB:TGDOM2_280460"/>
<organism evidence="8 9">
    <name type="scientific">Toxoplasma gondii GAB2-2007-GAL-DOM2</name>
    <dbReference type="NCBI Taxonomy" id="1130820"/>
    <lineage>
        <taxon>Eukaryota</taxon>
        <taxon>Sar</taxon>
        <taxon>Alveolata</taxon>
        <taxon>Apicomplexa</taxon>
        <taxon>Conoidasida</taxon>
        <taxon>Coccidia</taxon>
        <taxon>Eucoccidiorida</taxon>
        <taxon>Eimeriorina</taxon>
        <taxon>Sarcocystidae</taxon>
        <taxon>Toxoplasma</taxon>
    </lineage>
</organism>
<keyword evidence="5" id="KW-0539">Nucleus</keyword>
<feature type="domain" description="AP2/ERF" evidence="7">
    <location>
        <begin position="373"/>
        <end position="423"/>
    </location>
</feature>
<dbReference type="GO" id="GO:0003677">
    <property type="term" value="F:DNA binding"/>
    <property type="evidence" value="ECO:0007669"/>
    <property type="project" value="UniProtKB-KW"/>
</dbReference>
<dbReference type="OrthoDB" id="364262at2759"/>
<evidence type="ECO:0000256" key="6">
    <source>
        <dbReference type="SAM" id="MobiDB-lite"/>
    </source>
</evidence>
<evidence type="ECO:0000256" key="2">
    <source>
        <dbReference type="ARBA" id="ARBA00023015"/>
    </source>
</evidence>
<dbReference type="InterPro" id="IPR001471">
    <property type="entry name" value="AP2/ERF_dom"/>
</dbReference>
<proteinExistence type="predicted"/>
<dbReference type="Proteomes" id="UP000028837">
    <property type="component" value="Unassembled WGS sequence"/>
</dbReference>
<feature type="region of interest" description="Disordered" evidence="6">
    <location>
        <begin position="431"/>
        <end position="497"/>
    </location>
</feature>
<dbReference type="Gene3D" id="1.20.5.2050">
    <property type="match status" value="1"/>
</dbReference>
<evidence type="ECO:0000256" key="1">
    <source>
        <dbReference type="ARBA" id="ARBA00004123"/>
    </source>
</evidence>
<sequence length="918" mass="99859">MIVDAMEMCEREDEGFCHETGEPVQSVRRPDDSNGPRAASDLVAEEWLKSSSSHGFFLGYNSVETSTASCTGTEQGISLEYEAPRSPARPPRLRRYMDADDERGISGERILDDGNAPCQDRYGLAEVPRTSRENASLQEHLDIPGRNSSGQLKAVARSHFFRACGEAAKSALPEAALHLLTGDSSLLQDGCGQDAVDSHREVAETNLEEIHLWPQQTGNHGSRFTSEGPESIETAFRKTESDFHLSRNGDGVDSTGSTRSEDSGCESPLSPSLTSSAALMAPPQHGCTSLRSSSGRGKERIGLDAGSRGKMSETDSTRSANGKQRTCGQPSNSVQADSGPVLSRRRRQEGNGRGSSSVDTSSADYYAMHKILPKVTGVRFQAQRNRFVAEWYDRGRTRMAYFPVKLYGFEQARNLAIRCREEVLQLKLAKRNNRGDDSSNAMSPRSDENGSARLRTLEVGTLARKRRRLDSSISSASTRSWRHTVGPVTSPPFQSPILSDVPSSPVAAVNSGSVKETHYASDVSIVQSLRSIDSDPLKHESTASPRQSINPFKKHCLPMLLKQQQERMTLEKAHDGGRAASVVAVEAILRELLKRVVVDAVVDEHHEMCNTYPDGSSLGFEGQKRATSPVGFRSPLSSSEITKLLNPAPHDRQSRENDTEVFLSLLQEAVVSTESSSEGESLPTWSDAKQAHILNCSGLGRSTSATSVYGQRTGYAQREPVSAFGEHSGNSSREDLRRSTRTSGGPLKNVDWCVEPSSFNKGVAEVHELGESRSHQSGNFFRIARTAFSTTVCGNGMPDGEGHLTDDLPASEPSASRGPTVDVCRSPDSEAAHEEKLSLLKAAVGLINDMVDGCKCGTRGCNKEHQTHVTSTRFQQGIGASGDAWRPIEEAQTSDKQHLLNAIRVAIAARQHPGWWPM</sequence>
<feature type="compositionally biased region" description="Low complexity" evidence="6">
    <location>
        <begin position="267"/>
        <end position="283"/>
    </location>
</feature>
<keyword evidence="3" id="KW-0238">DNA-binding</keyword>
<evidence type="ECO:0000313" key="9">
    <source>
        <dbReference type="Proteomes" id="UP000028837"/>
    </source>
</evidence>